<dbReference type="PANTHER" id="PTHR33204:SF18">
    <property type="entry name" value="TRANSCRIPTIONAL REGULATORY PROTEIN"/>
    <property type="match status" value="1"/>
</dbReference>
<dbReference type="GO" id="GO:0003677">
    <property type="term" value="F:DNA binding"/>
    <property type="evidence" value="ECO:0007669"/>
    <property type="project" value="UniProtKB-KW"/>
</dbReference>
<dbReference type="AlphaFoldDB" id="A0A7C4I6G1"/>
<evidence type="ECO:0000313" key="5">
    <source>
        <dbReference type="EMBL" id="HGL40317.1"/>
    </source>
</evidence>
<feature type="domain" description="HTH hxlR-type" evidence="4">
    <location>
        <begin position="13"/>
        <end position="111"/>
    </location>
</feature>
<dbReference type="Pfam" id="PF01638">
    <property type="entry name" value="HxlR"/>
    <property type="match status" value="1"/>
</dbReference>
<dbReference type="CDD" id="cd00090">
    <property type="entry name" value="HTH_ARSR"/>
    <property type="match status" value="1"/>
</dbReference>
<comment type="caution">
    <text evidence="6">The sequence shown here is derived from an EMBL/GenBank/DDBJ whole genome shotgun (WGS) entry which is preliminary data.</text>
</comment>
<sequence>MARAKPVEVGNVCPMVSATKLLGSVWSIVIISYLVEGPKGFNELLKAVPGLNSKTLSRTLKSLQKKGLVERKIVSLQPFSVAYSLTPMAMELAPILEQLRQWGIKWTMQKPRDTS</sequence>
<dbReference type="InterPro" id="IPR011991">
    <property type="entry name" value="ArsR-like_HTH"/>
</dbReference>
<dbReference type="InterPro" id="IPR036390">
    <property type="entry name" value="WH_DNA-bd_sf"/>
</dbReference>
<accession>A0A7C4I6G1</accession>
<reference evidence="6" key="1">
    <citation type="journal article" date="2020" name="mSystems">
        <title>Genome- and Community-Level Interaction Insights into Carbon Utilization and Element Cycling Functions of Hydrothermarchaeota in Hydrothermal Sediment.</title>
        <authorList>
            <person name="Zhou Z."/>
            <person name="Liu Y."/>
            <person name="Xu W."/>
            <person name="Pan J."/>
            <person name="Luo Z.H."/>
            <person name="Li M."/>
        </authorList>
    </citation>
    <scope>NUCLEOTIDE SEQUENCE [LARGE SCALE GENOMIC DNA]</scope>
    <source>
        <strain evidence="6">SpSt-613</strain>
        <strain evidence="5">SpSt-669</strain>
    </source>
</reference>
<dbReference type="PROSITE" id="PS51118">
    <property type="entry name" value="HTH_HXLR"/>
    <property type="match status" value="1"/>
</dbReference>
<dbReference type="SUPFAM" id="SSF46785">
    <property type="entry name" value="Winged helix' DNA-binding domain"/>
    <property type="match status" value="1"/>
</dbReference>
<evidence type="ECO:0000259" key="4">
    <source>
        <dbReference type="PROSITE" id="PS51118"/>
    </source>
</evidence>
<organism evidence="6">
    <name type="scientific">Caldiarchaeum subterraneum</name>
    <dbReference type="NCBI Taxonomy" id="311458"/>
    <lineage>
        <taxon>Archaea</taxon>
        <taxon>Nitrososphaerota</taxon>
        <taxon>Candidatus Caldarchaeales</taxon>
        <taxon>Candidatus Caldarchaeaceae</taxon>
        <taxon>Candidatus Caldarchaeum</taxon>
    </lineage>
</organism>
<dbReference type="EMBL" id="DTCM01000018">
    <property type="protein sequence ID" value="HGL40317.1"/>
    <property type="molecule type" value="Genomic_DNA"/>
</dbReference>
<dbReference type="PANTHER" id="PTHR33204">
    <property type="entry name" value="TRANSCRIPTIONAL REGULATOR, MARR FAMILY"/>
    <property type="match status" value="1"/>
</dbReference>
<protein>
    <submittedName>
        <fullName evidence="6">Transcriptional regulator</fullName>
    </submittedName>
</protein>
<evidence type="ECO:0000313" key="6">
    <source>
        <dbReference type="EMBL" id="HGN90668.1"/>
    </source>
</evidence>
<dbReference type="EMBL" id="DTAD01000064">
    <property type="protein sequence ID" value="HGN90668.1"/>
    <property type="molecule type" value="Genomic_DNA"/>
</dbReference>
<dbReference type="Gene3D" id="1.10.10.10">
    <property type="entry name" value="Winged helix-like DNA-binding domain superfamily/Winged helix DNA-binding domain"/>
    <property type="match status" value="1"/>
</dbReference>
<dbReference type="InterPro" id="IPR036388">
    <property type="entry name" value="WH-like_DNA-bd_sf"/>
</dbReference>
<name>A0A7C4I6G1_CALS0</name>
<dbReference type="InterPro" id="IPR002577">
    <property type="entry name" value="HTH_HxlR"/>
</dbReference>
<keyword evidence="1" id="KW-0805">Transcription regulation</keyword>
<gene>
    <name evidence="6" type="ORF">ENT82_06050</name>
    <name evidence="5" type="ORF">ENU43_01430</name>
</gene>
<evidence type="ECO:0000256" key="2">
    <source>
        <dbReference type="ARBA" id="ARBA00023125"/>
    </source>
</evidence>
<proteinExistence type="predicted"/>
<keyword evidence="2" id="KW-0238">DNA-binding</keyword>
<evidence type="ECO:0000256" key="1">
    <source>
        <dbReference type="ARBA" id="ARBA00023015"/>
    </source>
</evidence>
<evidence type="ECO:0000256" key="3">
    <source>
        <dbReference type="ARBA" id="ARBA00023163"/>
    </source>
</evidence>
<keyword evidence="3" id="KW-0804">Transcription</keyword>